<dbReference type="EC" id="4.3.2.1" evidence="2"/>
<keyword evidence="7" id="KW-1185">Reference proteome</keyword>
<name>A0ABP7CA28_9ACTN</name>
<dbReference type="InterPro" id="IPR024083">
    <property type="entry name" value="Fumarase/histidase_N"/>
</dbReference>
<sequence>METASTLTGRIGDSPNRLVRQEILEPQFRMEAEQLLPWYVLAEKVLVLEYLRMGLIDRHQAERLGGALSGVDAAGLDPGAAMTDMAFAIERRVPALLGEEPPPAWHVDRSRNDLQACAQLLRCKERLLETADLIAACARAGQALASRHLTDLMPGYTHLQPAQVTTPAHYLTALTTHLLRTLRRLRGVYADLDLSPLGAGAMTGLELDWDRERMAGLLGFSGAQPHTLVAVASRSWVLEVAAELSTCGVTLGRFVTDLMTWSGGGHGFVDLPDELAGISSAMPQKRNFPVLERIRGRAAHLTSHYLDAVLCQRATPYGNSVEVAKEGGVALAALLDDARSVFRLLALVLEHLRFDPGRMRALCEREYLGGFTLANLLTLRAGVPARTAQVIAGRYITAAVDRGLPPSAHDPDLLNDLLTGLPTGGAAEHGIGARAAGELLRDSADLERLVRRGPGSPQPEAVAELADGLSRELAGLERDWERLRAVHRAAPARVDRLLLGREGPPIGG</sequence>
<dbReference type="Gene3D" id="1.20.200.10">
    <property type="entry name" value="Fumarase/aspartase (Central domain)"/>
    <property type="match status" value="1"/>
</dbReference>
<dbReference type="PRINTS" id="PR00145">
    <property type="entry name" value="ARGSUCLYASE"/>
</dbReference>
<dbReference type="PANTHER" id="PTHR43814">
    <property type="entry name" value="ARGININOSUCCINATE LYASE"/>
    <property type="match status" value="1"/>
</dbReference>
<evidence type="ECO:0000256" key="4">
    <source>
        <dbReference type="ARBA" id="ARBA00023239"/>
    </source>
</evidence>
<dbReference type="Gene3D" id="1.10.275.10">
    <property type="entry name" value="Fumarase/aspartase (N-terminal domain)"/>
    <property type="match status" value="1"/>
</dbReference>
<dbReference type="Proteomes" id="UP001500902">
    <property type="component" value="Unassembled WGS sequence"/>
</dbReference>
<comment type="pathway">
    <text evidence="1">Amino-acid biosynthesis; L-arginine biosynthesis; L-arginine from L-ornithine and carbamoyl phosphate: step 3/3.</text>
</comment>
<evidence type="ECO:0000256" key="1">
    <source>
        <dbReference type="ARBA" id="ARBA00004941"/>
    </source>
</evidence>
<dbReference type="SUPFAM" id="SSF48557">
    <property type="entry name" value="L-aspartase-like"/>
    <property type="match status" value="1"/>
</dbReference>
<keyword evidence="3" id="KW-0028">Amino-acid biosynthesis</keyword>
<dbReference type="GO" id="GO:0016829">
    <property type="term" value="F:lyase activity"/>
    <property type="evidence" value="ECO:0007669"/>
    <property type="project" value="UniProtKB-KW"/>
</dbReference>
<dbReference type="EMBL" id="BAAAZP010000098">
    <property type="protein sequence ID" value="GAA3681580.1"/>
    <property type="molecule type" value="Genomic_DNA"/>
</dbReference>
<gene>
    <name evidence="6" type="primary">argH_2</name>
    <name evidence="6" type="ORF">GCM10022224_052320</name>
</gene>
<reference evidence="7" key="1">
    <citation type="journal article" date="2019" name="Int. J. Syst. Evol. Microbiol.">
        <title>The Global Catalogue of Microorganisms (GCM) 10K type strain sequencing project: providing services to taxonomists for standard genome sequencing and annotation.</title>
        <authorList>
            <consortium name="The Broad Institute Genomics Platform"/>
            <consortium name="The Broad Institute Genome Sequencing Center for Infectious Disease"/>
            <person name="Wu L."/>
            <person name="Ma J."/>
        </authorList>
    </citation>
    <scope>NUCLEOTIDE SEQUENCE [LARGE SCALE GENOMIC DNA]</scope>
    <source>
        <strain evidence="7">JCM 16904</strain>
    </source>
</reference>
<evidence type="ECO:0000259" key="5">
    <source>
        <dbReference type="Pfam" id="PF00206"/>
    </source>
</evidence>
<evidence type="ECO:0000313" key="7">
    <source>
        <dbReference type="Proteomes" id="UP001500902"/>
    </source>
</evidence>
<comment type="caution">
    <text evidence="6">The sequence shown here is derived from an EMBL/GenBank/DDBJ whole genome shotgun (WGS) entry which is preliminary data.</text>
</comment>
<dbReference type="PANTHER" id="PTHR43814:SF1">
    <property type="entry name" value="ARGININOSUCCINATE LYASE"/>
    <property type="match status" value="1"/>
</dbReference>
<dbReference type="Gene3D" id="1.10.40.30">
    <property type="entry name" value="Fumarase/aspartase (C-terminal domain)"/>
    <property type="match status" value="1"/>
</dbReference>
<dbReference type="InterPro" id="IPR000362">
    <property type="entry name" value="Fumarate_lyase_fam"/>
</dbReference>
<keyword evidence="4 6" id="KW-0456">Lyase</keyword>
<dbReference type="InterPro" id="IPR008948">
    <property type="entry name" value="L-Aspartase-like"/>
</dbReference>
<proteinExistence type="predicted"/>
<dbReference type="RefSeq" id="WP_344883381.1">
    <property type="nucleotide sequence ID" value="NZ_BAAAZP010000098.1"/>
</dbReference>
<evidence type="ECO:0000256" key="3">
    <source>
        <dbReference type="ARBA" id="ARBA00022571"/>
    </source>
</evidence>
<dbReference type="InterPro" id="IPR009049">
    <property type="entry name" value="Argininosuccinate_lyase"/>
</dbReference>
<dbReference type="InterPro" id="IPR022761">
    <property type="entry name" value="Fumarate_lyase_N"/>
</dbReference>
<keyword evidence="3" id="KW-0055">Arginine biosynthesis</keyword>
<evidence type="ECO:0000313" key="6">
    <source>
        <dbReference type="EMBL" id="GAA3681580.1"/>
    </source>
</evidence>
<dbReference type="PRINTS" id="PR00149">
    <property type="entry name" value="FUMRATELYASE"/>
</dbReference>
<feature type="domain" description="Fumarate lyase N-terminal" evidence="5">
    <location>
        <begin position="84"/>
        <end position="299"/>
    </location>
</feature>
<accession>A0ABP7CA28</accession>
<dbReference type="Pfam" id="PF00206">
    <property type="entry name" value="Lyase_1"/>
    <property type="match status" value="1"/>
</dbReference>
<organism evidence="6 7">
    <name type="scientific">Nonomuraea antimicrobica</name>
    <dbReference type="NCBI Taxonomy" id="561173"/>
    <lineage>
        <taxon>Bacteria</taxon>
        <taxon>Bacillati</taxon>
        <taxon>Actinomycetota</taxon>
        <taxon>Actinomycetes</taxon>
        <taxon>Streptosporangiales</taxon>
        <taxon>Streptosporangiaceae</taxon>
        <taxon>Nonomuraea</taxon>
    </lineage>
</organism>
<protein>
    <recommendedName>
        <fullName evidence="2">argininosuccinate lyase</fullName>
        <ecNumber evidence="2">4.3.2.1</ecNumber>
    </recommendedName>
</protein>
<evidence type="ECO:0000256" key="2">
    <source>
        <dbReference type="ARBA" id="ARBA00012338"/>
    </source>
</evidence>